<evidence type="ECO:0000256" key="2">
    <source>
        <dbReference type="ARBA" id="ARBA00022946"/>
    </source>
</evidence>
<comment type="caution">
    <text evidence="10">The sequence shown here is derived from an EMBL/GenBank/DDBJ whole genome shotgun (WGS) entry which is preliminary data.</text>
</comment>
<dbReference type="GO" id="GO:1990904">
    <property type="term" value="C:ribonucleoprotein complex"/>
    <property type="evidence" value="ECO:0007669"/>
    <property type="project" value="UniProtKB-KW"/>
</dbReference>
<evidence type="ECO:0000256" key="5">
    <source>
        <dbReference type="ARBA" id="ARBA00023128"/>
    </source>
</evidence>
<dbReference type="Proteomes" id="UP001627154">
    <property type="component" value="Unassembled WGS sequence"/>
</dbReference>
<keyword evidence="4" id="KW-0175">Coiled coil</keyword>
<dbReference type="AlphaFoldDB" id="A0ABD2X1V8"/>
<accession>A0ABD2X1V8</accession>
<evidence type="ECO:0000256" key="7">
    <source>
        <dbReference type="ARBA" id="ARBA00038016"/>
    </source>
</evidence>
<name>A0ABD2X1V8_9HYME</name>
<keyword evidence="3" id="KW-0689">Ribosomal protein</keyword>
<evidence type="ECO:0000256" key="4">
    <source>
        <dbReference type="ARBA" id="ARBA00023054"/>
    </source>
</evidence>
<keyword evidence="2" id="KW-0809">Transit peptide</keyword>
<keyword evidence="6" id="KW-0687">Ribonucleoprotein</keyword>
<dbReference type="GO" id="GO:0005743">
    <property type="term" value="C:mitochondrial inner membrane"/>
    <property type="evidence" value="ECO:0007669"/>
    <property type="project" value="UniProtKB-ARBA"/>
</dbReference>
<dbReference type="EMBL" id="JBJJXI010000056">
    <property type="protein sequence ID" value="KAL3399293.1"/>
    <property type="molecule type" value="Genomic_DNA"/>
</dbReference>
<evidence type="ECO:0000256" key="9">
    <source>
        <dbReference type="ARBA" id="ARBA00041206"/>
    </source>
</evidence>
<protein>
    <recommendedName>
        <fullName evidence="8">Large ribosomal subunit protein mL38</fullName>
    </recommendedName>
    <alternativeName>
        <fullName evidence="9">39S ribosomal protein L38, mitochondrial</fullName>
    </alternativeName>
</protein>
<evidence type="ECO:0000256" key="8">
    <source>
        <dbReference type="ARBA" id="ARBA00039444"/>
    </source>
</evidence>
<organism evidence="10 11">
    <name type="scientific">Trichogramma kaykai</name>
    <dbReference type="NCBI Taxonomy" id="54128"/>
    <lineage>
        <taxon>Eukaryota</taxon>
        <taxon>Metazoa</taxon>
        <taxon>Ecdysozoa</taxon>
        <taxon>Arthropoda</taxon>
        <taxon>Hexapoda</taxon>
        <taxon>Insecta</taxon>
        <taxon>Pterygota</taxon>
        <taxon>Neoptera</taxon>
        <taxon>Endopterygota</taxon>
        <taxon>Hymenoptera</taxon>
        <taxon>Apocrita</taxon>
        <taxon>Proctotrupomorpha</taxon>
        <taxon>Chalcidoidea</taxon>
        <taxon>Trichogrammatidae</taxon>
        <taxon>Trichogramma</taxon>
    </lineage>
</organism>
<comment type="similarity">
    <text evidence="7">Belongs to the phosphatidylethanolamine-binding protein family. Mitochondrion-specific ribosomal protein mL38 subfamily.</text>
</comment>
<keyword evidence="11" id="KW-1185">Reference proteome</keyword>
<dbReference type="InterPro" id="IPR008914">
    <property type="entry name" value="PEBP"/>
</dbReference>
<dbReference type="InterPro" id="IPR035810">
    <property type="entry name" value="PEBP_euk"/>
</dbReference>
<evidence type="ECO:0000256" key="6">
    <source>
        <dbReference type="ARBA" id="ARBA00023274"/>
    </source>
</evidence>
<dbReference type="SUPFAM" id="SSF49777">
    <property type="entry name" value="PEBP-like"/>
    <property type="match status" value="1"/>
</dbReference>
<evidence type="ECO:0000256" key="3">
    <source>
        <dbReference type="ARBA" id="ARBA00022980"/>
    </source>
</evidence>
<dbReference type="PANTHER" id="PTHR11362:SF133">
    <property type="entry name" value="LARGE RIBOSOMAL SUBUNIT PROTEIN ML38"/>
    <property type="match status" value="1"/>
</dbReference>
<evidence type="ECO:0000313" key="11">
    <source>
        <dbReference type="Proteomes" id="UP001627154"/>
    </source>
</evidence>
<dbReference type="Pfam" id="PF01161">
    <property type="entry name" value="PBP"/>
    <property type="match status" value="1"/>
</dbReference>
<dbReference type="CDD" id="cd00866">
    <property type="entry name" value="PEBP_euk"/>
    <property type="match status" value="1"/>
</dbReference>
<dbReference type="GO" id="GO:0005840">
    <property type="term" value="C:ribosome"/>
    <property type="evidence" value="ECO:0007669"/>
    <property type="project" value="UniProtKB-KW"/>
</dbReference>
<dbReference type="InterPro" id="IPR036610">
    <property type="entry name" value="PEBP-like_sf"/>
</dbReference>
<evidence type="ECO:0000313" key="10">
    <source>
        <dbReference type="EMBL" id="KAL3399293.1"/>
    </source>
</evidence>
<comment type="subcellular location">
    <subcellularLocation>
        <location evidence="1">Mitochondrion</location>
    </subcellularLocation>
</comment>
<proteinExistence type="inferred from homology"/>
<reference evidence="10 11" key="1">
    <citation type="journal article" date="2024" name="bioRxiv">
        <title>A reference genome for Trichogramma kaykai: A tiny desert-dwelling parasitoid wasp with competing sex-ratio distorters.</title>
        <authorList>
            <person name="Culotta J."/>
            <person name="Lindsey A.R."/>
        </authorList>
    </citation>
    <scope>NUCLEOTIDE SEQUENCE [LARGE SCALE GENOMIC DNA]</scope>
    <source>
        <strain evidence="10 11">KSX58</strain>
    </source>
</reference>
<gene>
    <name evidence="10" type="ORF">TKK_007163</name>
</gene>
<dbReference type="Gene3D" id="3.90.280.10">
    <property type="entry name" value="PEBP-like"/>
    <property type="match status" value="1"/>
</dbReference>
<keyword evidence="5" id="KW-0496">Mitochondrion</keyword>
<sequence length="429" mass="50649">MAGRTLKFLAADTVSLMQVRYRRGPRGLMPHLARNLQQRIEEMEYKDPRLHYKVNIGFAVPKQINADIRKNLTKQMKVRRQDAEFEKKSARNELVIDLDEAKQDWTKTNGPQYLQKIGTHYGVFEHLFGDAYFYPVVPLNIDYDFGHKNLLARVHNGNLITPQEATDVPSVSYEAEPDTLWTLLLTTPDGNFSNPQSEYCHWFVGNIPGNDISKGEQLVNYMRPIAPKGIGYCRYIFVLYKQDKKIDFSEYKKDDPCINLVERNWNTYNFMKKYQDEITPAGLAFFQSVYDSSLKDFYHHTLGMEEPTFEYSFPEPYLNKQEWFPIRKPFNTYMDKYRDEKQIAKEFLLKRLKNEHPFKFPEPPLKYPNAHPFKGYLPSWYKTEVRKERLMMGRINEYVEGGYAKNIGGLVPREYPVWHKSHKKKSLLE</sequence>
<dbReference type="FunFam" id="3.90.280.10:FF:000002">
    <property type="entry name" value="39S ribosomal protein L38, mitochondrial"/>
    <property type="match status" value="1"/>
</dbReference>
<evidence type="ECO:0000256" key="1">
    <source>
        <dbReference type="ARBA" id="ARBA00004173"/>
    </source>
</evidence>
<dbReference type="PANTHER" id="PTHR11362">
    <property type="entry name" value="PHOSPHATIDYLETHANOLAMINE-BINDING PROTEIN"/>
    <property type="match status" value="1"/>
</dbReference>